<organism evidence="1 2">
    <name type="scientific">Adineta steineri</name>
    <dbReference type="NCBI Taxonomy" id="433720"/>
    <lineage>
        <taxon>Eukaryota</taxon>
        <taxon>Metazoa</taxon>
        <taxon>Spiralia</taxon>
        <taxon>Gnathifera</taxon>
        <taxon>Rotifera</taxon>
        <taxon>Eurotatoria</taxon>
        <taxon>Bdelloidea</taxon>
        <taxon>Adinetida</taxon>
        <taxon>Adinetidae</taxon>
        <taxon>Adineta</taxon>
    </lineage>
</organism>
<dbReference type="EMBL" id="CAJOBB010005830">
    <property type="protein sequence ID" value="CAF4141997.1"/>
    <property type="molecule type" value="Genomic_DNA"/>
</dbReference>
<evidence type="ECO:0008006" key="3">
    <source>
        <dbReference type="Google" id="ProtNLM"/>
    </source>
</evidence>
<proteinExistence type="predicted"/>
<dbReference type="InterPro" id="IPR013320">
    <property type="entry name" value="ConA-like_dom_sf"/>
</dbReference>
<sequence length="107" mass="11440">ALGYNGNSTVQVTGPVLVVGQWVHIVETYSQLNGIRLYINGILCGQTNAFVYNASGVPMTATLGQPLKGTACAHGGIQSGNYRGEIDEFYIYSRELSQTDITTLANP</sequence>
<dbReference type="Gene3D" id="2.60.120.200">
    <property type="match status" value="1"/>
</dbReference>
<dbReference type="Proteomes" id="UP000663868">
    <property type="component" value="Unassembled WGS sequence"/>
</dbReference>
<dbReference type="Pfam" id="PF13385">
    <property type="entry name" value="Laminin_G_3"/>
    <property type="match status" value="1"/>
</dbReference>
<feature type="non-terminal residue" evidence="1">
    <location>
        <position position="1"/>
    </location>
</feature>
<reference evidence="1" key="1">
    <citation type="submission" date="2021-02" db="EMBL/GenBank/DDBJ databases">
        <authorList>
            <person name="Nowell W R."/>
        </authorList>
    </citation>
    <scope>NUCLEOTIDE SEQUENCE</scope>
</reference>
<evidence type="ECO:0000313" key="1">
    <source>
        <dbReference type="EMBL" id="CAF4141997.1"/>
    </source>
</evidence>
<comment type="caution">
    <text evidence="1">The sequence shown here is derived from an EMBL/GenBank/DDBJ whole genome shotgun (WGS) entry which is preliminary data.</text>
</comment>
<protein>
    <recommendedName>
        <fullName evidence="3">LamG-like jellyroll fold domain-containing protein</fullName>
    </recommendedName>
</protein>
<accession>A0A819XMZ6</accession>
<name>A0A819XMZ6_9BILA</name>
<gene>
    <name evidence="1" type="ORF">KXQ929_LOCUS36757</name>
</gene>
<evidence type="ECO:0000313" key="2">
    <source>
        <dbReference type="Proteomes" id="UP000663868"/>
    </source>
</evidence>
<dbReference type="SUPFAM" id="SSF49899">
    <property type="entry name" value="Concanavalin A-like lectins/glucanases"/>
    <property type="match status" value="1"/>
</dbReference>
<dbReference type="AlphaFoldDB" id="A0A819XMZ6"/>